<name>A0A8H7CXR5_9AGAR</name>
<feature type="compositionally biased region" description="Acidic residues" evidence="8">
    <location>
        <begin position="21"/>
        <end position="38"/>
    </location>
</feature>
<evidence type="ECO:0000259" key="9">
    <source>
        <dbReference type="Pfam" id="PF13359"/>
    </source>
</evidence>
<dbReference type="InterPro" id="IPR045249">
    <property type="entry name" value="HARBI1-like"/>
</dbReference>
<dbReference type="Pfam" id="PF13359">
    <property type="entry name" value="DDE_Tnp_4"/>
    <property type="match status" value="1"/>
</dbReference>
<keyword evidence="6" id="KW-0378">Hydrolase</keyword>
<evidence type="ECO:0000256" key="8">
    <source>
        <dbReference type="SAM" id="MobiDB-lite"/>
    </source>
</evidence>
<comment type="similarity">
    <text evidence="3">Belongs to the HARBI1 family.</text>
</comment>
<dbReference type="AlphaFoldDB" id="A0A8H7CXR5"/>
<comment type="caution">
    <text evidence="10">The sequence shown here is derived from an EMBL/GenBank/DDBJ whole genome shotgun (WGS) entry which is preliminary data.</text>
</comment>
<comment type="subcellular location">
    <subcellularLocation>
        <location evidence="2">Nucleus</location>
    </subcellularLocation>
</comment>
<dbReference type="GO" id="GO:0004518">
    <property type="term" value="F:nuclease activity"/>
    <property type="evidence" value="ECO:0007669"/>
    <property type="project" value="UniProtKB-KW"/>
</dbReference>
<dbReference type="GO" id="GO:0046872">
    <property type="term" value="F:metal ion binding"/>
    <property type="evidence" value="ECO:0007669"/>
    <property type="project" value="UniProtKB-KW"/>
</dbReference>
<evidence type="ECO:0000256" key="2">
    <source>
        <dbReference type="ARBA" id="ARBA00004123"/>
    </source>
</evidence>
<evidence type="ECO:0000256" key="6">
    <source>
        <dbReference type="ARBA" id="ARBA00022801"/>
    </source>
</evidence>
<keyword evidence="4" id="KW-0540">Nuclease</keyword>
<dbReference type="InterPro" id="IPR027806">
    <property type="entry name" value="HARBI1_dom"/>
</dbReference>
<feature type="region of interest" description="Disordered" evidence="8">
    <location>
        <begin position="21"/>
        <end position="85"/>
    </location>
</feature>
<evidence type="ECO:0000256" key="3">
    <source>
        <dbReference type="ARBA" id="ARBA00006958"/>
    </source>
</evidence>
<dbReference type="PANTHER" id="PTHR22930">
    <property type="match status" value="1"/>
</dbReference>
<dbReference type="EMBL" id="JACAZI010000009">
    <property type="protein sequence ID" value="KAF7351851.1"/>
    <property type="molecule type" value="Genomic_DNA"/>
</dbReference>
<proteinExistence type="inferred from homology"/>
<evidence type="ECO:0000256" key="4">
    <source>
        <dbReference type="ARBA" id="ARBA00022722"/>
    </source>
</evidence>
<keyword evidence="11" id="KW-1185">Reference proteome</keyword>
<feature type="compositionally biased region" description="Low complexity" evidence="8">
    <location>
        <begin position="50"/>
        <end position="73"/>
    </location>
</feature>
<keyword evidence="5" id="KW-0479">Metal-binding</keyword>
<evidence type="ECO:0000256" key="1">
    <source>
        <dbReference type="ARBA" id="ARBA00001968"/>
    </source>
</evidence>
<evidence type="ECO:0000256" key="7">
    <source>
        <dbReference type="ARBA" id="ARBA00023242"/>
    </source>
</evidence>
<evidence type="ECO:0000313" key="10">
    <source>
        <dbReference type="EMBL" id="KAF7351851.1"/>
    </source>
</evidence>
<feature type="region of interest" description="Disordered" evidence="8">
    <location>
        <begin position="444"/>
        <end position="464"/>
    </location>
</feature>
<gene>
    <name evidence="10" type="ORF">MVEN_01146300</name>
</gene>
<accession>A0A8H7CXR5</accession>
<organism evidence="10 11">
    <name type="scientific">Mycena venus</name>
    <dbReference type="NCBI Taxonomy" id="2733690"/>
    <lineage>
        <taxon>Eukaryota</taxon>
        <taxon>Fungi</taxon>
        <taxon>Dikarya</taxon>
        <taxon>Basidiomycota</taxon>
        <taxon>Agaricomycotina</taxon>
        <taxon>Agaricomycetes</taxon>
        <taxon>Agaricomycetidae</taxon>
        <taxon>Agaricales</taxon>
        <taxon>Marasmiineae</taxon>
        <taxon>Mycenaceae</taxon>
        <taxon>Mycena</taxon>
    </lineage>
</organism>
<protein>
    <submittedName>
        <fullName evidence="10">DDE Tnp4 domain-containing protein</fullName>
    </submittedName>
</protein>
<feature type="domain" description="DDE Tnp4" evidence="9">
    <location>
        <begin position="256"/>
        <end position="413"/>
    </location>
</feature>
<dbReference type="GO" id="GO:0005634">
    <property type="term" value="C:nucleus"/>
    <property type="evidence" value="ECO:0007669"/>
    <property type="project" value="UniProtKB-SubCell"/>
</dbReference>
<dbReference type="Proteomes" id="UP000620124">
    <property type="component" value="Unassembled WGS sequence"/>
</dbReference>
<dbReference type="OrthoDB" id="2641813at2759"/>
<dbReference type="PANTHER" id="PTHR22930:SF85">
    <property type="entry name" value="GH03217P-RELATED"/>
    <property type="match status" value="1"/>
</dbReference>
<keyword evidence="7" id="KW-0539">Nucleus</keyword>
<dbReference type="GO" id="GO:0016787">
    <property type="term" value="F:hydrolase activity"/>
    <property type="evidence" value="ECO:0007669"/>
    <property type="project" value="UniProtKB-KW"/>
</dbReference>
<evidence type="ECO:0000313" key="11">
    <source>
        <dbReference type="Proteomes" id="UP000620124"/>
    </source>
</evidence>
<evidence type="ECO:0000256" key="5">
    <source>
        <dbReference type="ARBA" id="ARBA00022723"/>
    </source>
</evidence>
<reference evidence="10" key="1">
    <citation type="submission" date="2020-05" db="EMBL/GenBank/DDBJ databases">
        <title>Mycena genomes resolve the evolution of fungal bioluminescence.</title>
        <authorList>
            <person name="Tsai I.J."/>
        </authorList>
    </citation>
    <scope>NUCLEOTIDE SEQUENCE</scope>
    <source>
        <strain evidence="10">CCC161011</strain>
    </source>
</reference>
<comment type="cofactor">
    <cofactor evidence="1">
        <name>a divalent metal cation</name>
        <dbReference type="ChEBI" id="CHEBI:60240"/>
    </cofactor>
</comment>
<sequence>MPTTSERQLLLRAVFLQAERDLDDYMDEERLDDNDDMDVDRPSISDDDSSATSDTSSTSSESSSSSSDSSDSDAPMPSWAADISDDDEDEVYAARMSANGELLQAIADTRVLNPHKVAKASQLHLVLVEFKEGDPKRFRRNLRVSPDTFDALVLRIEDHPIFSNNSHNPQTPPQIQLAIALYRFGHDGNAASVESIAQWAGVSVGLVVKCTQRVIIAFLSLHDSVIRWPTETEKEEAKEWVESVSCEDWRGGFCMVDGTLVPLFEKPGHHGEVYFDRKSNYSLNVQLITLPNLRIIDYVIGHCGSVHDSTAFCDSLTYKNHRALFEKDREWMWADSAYGLDWWCVTPYKKPASLRPNNKTFNYHLSKVRVKSEHSVGYVKGRFRSLSGLRQQIDDSLDHERALAWVKACLIIHTLVGFIEQGQEDWEFMDELLEEGLRAAPAPAVVETEASSARRNTRGQQKRTELKAKLFASGVAEDRELE</sequence>